<evidence type="ECO:0000313" key="2">
    <source>
        <dbReference type="EMBL" id="CAH0102614.1"/>
    </source>
</evidence>
<feature type="compositionally biased region" description="Basic and acidic residues" evidence="1">
    <location>
        <begin position="11"/>
        <end position="34"/>
    </location>
</feature>
<sequence length="69" mass="7646">MRLADPFNKGRPNENKLPDATDEKETDSKPAKLRSDGKWTFDWNLSTTLGAGNIVLLPALLMFETGPTI</sequence>
<comment type="caution">
    <text evidence="2">The sequence shown here is derived from an EMBL/GenBank/DDBJ whole genome shotgun (WGS) entry which is preliminary data.</text>
</comment>
<evidence type="ECO:0000256" key="1">
    <source>
        <dbReference type="SAM" id="MobiDB-lite"/>
    </source>
</evidence>
<evidence type="ECO:0000313" key="3">
    <source>
        <dbReference type="Proteomes" id="UP000789390"/>
    </source>
</evidence>
<organism evidence="2 3">
    <name type="scientific">Daphnia galeata</name>
    <dbReference type="NCBI Taxonomy" id="27404"/>
    <lineage>
        <taxon>Eukaryota</taxon>
        <taxon>Metazoa</taxon>
        <taxon>Ecdysozoa</taxon>
        <taxon>Arthropoda</taxon>
        <taxon>Crustacea</taxon>
        <taxon>Branchiopoda</taxon>
        <taxon>Diplostraca</taxon>
        <taxon>Cladocera</taxon>
        <taxon>Anomopoda</taxon>
        <taxon>Daphniidae</taxon>
        <taxon>Daphnia</taxon>
    </lineage>
</organism>
<dbReference type="AlphaFoldDB" id="A0A8J2W2P6"/>
<dbReference type="Proteomes" id="UP000789390">
    <property type="component" value="Unassembled WGS sequence"/>
</dbReference>
<keyword evidence="3" id="KW-1185">Reference proteome</keyword>
<reference evidence="2" key="1">
    <citation type="submission" date="2021-11" db="EMBL/GenBank/DDBJ databases">
        <authorList>
            <person name="Schell T."/>
        </authorList>
    </citation>
    <scope>NUCLEOTIDE SEQUENCE</scope>
    <source>
        <strain evidence="2">M5</strain>
    </source>
</reference>
<accession>A0A8J2W2P6</accession>
<protein>
    <submittedName>
        <fullName evidence="2">Uncharacterized protein</fullName>
    </submittedName>
</protein>
<gene>
    <name evidence="2" type="ORF">DGAL_LOCUS5051</name>
</gene>
<feature type="region of interest" description="Disordered" evidence="1">
    <location>
        <begin position="1"/>
        <end position="34"/>
    </location>
</feature>
<name>A0A8J2W2P6_9CRUS</name>
<dbReference type="EMBL" id="CAKKLH010000089">
    <property type="protein sequence ID" value="CAH0102614.1"/>
    <property type="molecule type" value="Genomic_DNA"/>
</dbReference>
<proteinExistence type="predicted"/>